<accession>A0A368BN33</accession>
<dbReference type="PIRSF" id="PIRSF019271">
    <property type="entry name" value="Acid_Ptase_C"/>
    <property type="match status" value="1"/>
</dbReference>
<dbReference type="InterPro" id="IPR036412">
    <property type="entry name" value="HAD-like_sf"/>
</dbReference>
<evidence type="ECO:0000313" key="4">
    <source>
        <dbReference type="Proteomes" id="UP000252147"/>
    </source>
</evidence>
<comment type="caution">
    <text evidence="3">The sequence shown here is derived from an EMBL/GenBank/DDBJ whole genome shotgun (WGS) entry which is preliminary data.</text>
</comment>
<reference evidence="3 4" key="1">
    <citation type="journal article" date="2018" name="Microbiome">
        <title>Fine metagenomic profile of the Mediterranean stratified and mixed water columns revealed by assembly and recruitment.</title>
        <authorList>
            <person name="Haro-Moreno J.M."/>
            <person name="Lopez-Perez M."/>
            <person name="De La Torre J.R."/>
            <person name="Picazo A."/>
            <person name="Camacho A."/>
            <person name="Rodriguez-Valera F."/>
        </authorList>
    </citation>
    <scope>NUCLEOTIDE SEQUENCE [LARGE SCALE GENOMIC DNA]</scope>
    <source>
        <strain evidence="3">MED-G83</strain>
    </source>
</reference>
<dbReference type="InterPro" id="IPR005519">
    <property type="entry name" value="Acid_phosphat_B-like"/>
</dbReference>
<dbReference type="InterPro" id="IPR006423">
    <property type="entry name" value="Lipo_e_P4"/>
</dbReference>
<keyword evidence="1 2" id="KW-0732">Signal</keyword>
<dbReference type="Gene3D" id="3.40.50.1000">
    <property type="entry name" value="HAD superfamily/HAD-like"/>
    <property type="match status" value="1"/>
</dbReference>
<dbReference type="InterPro" id="IPR023214">
    <property type="entry name" value="HAD_sf"/>
</dbReference>
<dbReference type="PANTHER" id="PTHR31284">
    <property type="entry name" value="ACID PHOSPHATASE-LIKE PROTEIN"/>
    <property type="match status" value="1"/>
</dbReference>
<evidence type="ECO:0000256" key="1">
    <source>
        <dbReference type="ARBA" id="ARBA00022729"/>
    </source>
</evidence>
<feature type="signal peptide" evidence="2">
    <location>
        <begin position="1"/>
        <end position="19"/>
    </location>
</feature>
<dbReference type="Proteomes" id="UP000252147">
    <property type="component" value="Unassembled WGS sequence"/>
</dbReference>
<dbReference type="GO" id="GO:0009279">
    <property type="term" value="C:cell outer membrane"/>
    <property type="evidence" value="ECO:0007669"/>
    <property type="project" value="InterPro"/>
</dbReference>
<dbReference type="Pfam" id="PF03767">
    <property type="entry name" value="Acid_phosphat_B"/>
    <property type="match status" value="1"/>
</dbReference>
<protein>
    <recommendedName>
        <fullName evidence="5">5'-nucleotidase, lipoprotein e(P4) family</fullName>
    </recommendedName>
</protein>
<dbReference type="SUPFAM" id="SSF56784">
    <property type="entry name" value="HAD-like"/>
    <property type="match status" value="1"/>
</dbReference>
<evidence type="ECO:0000313" key="3">
    <source>
        <dbReference type="EMBL" id="RCL38277.1"/>
    </source>
</evidence>
<proteinExistence type="predicted"/>
<organism evidence="3 4">
    <name type="scientific">SAR86 cluster bacterium</name>
    <dbReference type="NCBI Taxonomy" id="2030880"/>
    <lineage>
        <taxon>Bacteria</taxon>
        <taxon>Pseudomonadati</taxon>
        <taxon>Pseudomonadota</taxon>
        <taxon>Gammaproteobacteria</taxon>
        <taxon>SAR86 cluster</taxon>
    </lineage>
</organism>
<evidence type="ECO:0000256" key="2">
    <source>
        <dbReference type="SAM" id="SignalP"/>
    </source>
</evidence>
<sequence>MKRALILFLILSLSSYSDGKEHQSLMATLFAQSSAEAYANSKTIYQSAEDNLDALIANKNHTAALEQTGKYQNKPPAIILDVDQTVLDNIAYQARLIRNGSSYPDGWIEWAKEEQAEFMPGAKQFMEYALSKGVELFFVTNRVLEIEQATLNNFNKLGFKLSSKLDLILSKGENDWSSNKTSRRELIAKDYRILMMFGDNFGDFVDLEENLLPPQDRVNIAKKYKDYWGTSWYMFANPTYGAWEGALINFDYSLPKAQQLKLKDSALDTK</sequence>
<evidence type="ECO:0008006" key="5">
    <source>
        <dbReference type="Google" id="ProtNLM"/>
    </source>
</evidence>
<dbReference type="EMBL" id="QOPD01000004">
    <property type="protein sequence ID" value="RCL38277.1"/>
    <property type="molecule type" value="Genomic_DNA"/>
</dbReference>
<dbReference type="SFLD" id="SFLDG01125">
    <property type="entry name" value="C1.1:_Acid_Phosphatase_Like"/>
    <property type="match status" value="1"/>
</dbReference>
<dbReference type="AlphaFoldDB" id="A0A368BN33"/>
<dbReference type="SFLD" id="SFLDS00003">
    <property type="entry name" value="Haloacid_Dehalogenase"/>
    <property type="match status" value="1"/>
</dbReference>
<name>A0A368BN33_9GAMM</name>
<feature type="chain" id="PRO_5017059428" description="5'-nucleotidase, lipoprotein e(P4) family" evidence="2">
    <location>
        <begin position="20"/>
        <end position="270"/>
    </location>
</feature>
<gene>
    <name evidence="3" type="ORF">DBW97_03215</name>
</gene>
<dbReference type="PANTHER" id="PTHR31284:SF10">
    <property type="entry name" value="ACID PHOSPHATASE-LIKE PROTEIN"/>
    <property type="match status" value="1"/>
</dbReference>